<organism evidence="1">
    <name type="scientific">uncultured Caudovirales phage</name>
    <dbReference type="NCBI Taxonomy" id="2100421"/>
    <lineage>
        <taxon>Viruses</taxon>
        <taxon>Duplodnaviria</taxon>
        <taxon>Heunggongvirae</taxon>
        <taxon>Uroviricota</taxon>
        <taxon>Caudoviricetes</taxon>
        <taxon>Peduoviridae</taxon>
        <taxon>Maltschvirus</taxon>
        <taxon>Maltschvirus maltsch</taxon>
    </lineage>
</organism>
<dbReference type="EMBL" id="LR798282">
    <property type="protein sequence ID" value="CAB5220261.1"/>
    <property type="molecule type" value="Genomic_DNA"/>
</dbReference>
<sequence>MIEPPKVWRVVTTESPPKIYLVGAHICTPQPNGIAFYSRYQDASGAQRGDMVAYFTTHTVSHVGLENSDGKTPIKSV</sequence>
<protein>
    <submittedName>
        <fullName evidence="1">Uncharacterized protein</fullName>
    </submittedName>
</protein>
<accession>A0A6J7WQC8</accession>
<reference evidence="1" key="1">
    <citation type="submission" date="2020-05" db="EMBL/GenBank/DDBJ databases">
        <authorList>
            <person name="Chiriac C."/>
            <person name="Salcher M."/>
            <person name="Ghai R."/>
            <person name="Kavagutti S V."/>
        </authorList>
    </citation>
    <scope>NUCLEOTIDE SEQUENCE</scope>
</reference>
<proteinExistence type="predicted"/>
<evidence type="ECO:0000313" key="1">
    <source>
        <dbReference type="EMBL" id="CAB5220261.1"/>
    </source>
</evidence>
<name>A0A6J7WQC8_9CAUD</name>
<gene>
    <name evidence="1" type="ORF">UFOVP235_22</name>
</gene>